<evidence type="ECO:0000256" key="8">
    <source>
        <dbReference type="ARBA" id="ARBA00022741"/>
    </source>
</evidence>
<dbReference type="PROSITE" id="PS00108">
    <property type="entry name" value="PROTEIN_KINASE_ST"/>
    <property type="match status" value="1"/>
</dbReference>
<evidence type="ECO:0000256" key="15">
    <source>
        <dbReference type="PROSITE-ProRule" id="PRU10141"/>
    </source>
</evidence>
<comment type="catalytic activity">
    <reaction evidence="13">
        <text>L-threonyl-[protein] + ATP = O-phospho-L-threonyl-[protein] + ADP + H(+)</text>
        <dbReference type="Rhea" id="RHEA:46608"/>
        <dbReference type="Rhea" id="RHEA-COMP:11060"/>
        <dbReference type="Rhea" id="RHEA-COMP:11605"/>
        <dbReference type="ChEBI" id="CHEBI:15378"/>
        <dbReference type="ChEBI" id="CHEBI:30013"/>
        <dbReference type="ChEBI" id="CHEBI:30616"/>
        <dbReference type="ChEBI" id="CHEBI:61977"/>
        <dbReference type="ChEBI" id="CHEBI:456216"/>
        <dbReference type="EC" id="2.7.11.1"/>
    </reaction>
</comment>
<dbReference type="InterPro" id="IPR011009">
    <property type="entry name" value="Kinase-like_dom_sf"/>
</dbReference>
<dbReference type="PROSITE" id="PS50011">
    <property type="entry name" value="PROTEIN_KINASE_DOM"/>
    <property type="match status" value="1"/>
</dbReference>
<keyword evidence="11" id="KW-0472">Membrane</keyword>
<dbReference type="Gene3D" id="3.30.200.20">
    <property type="entry name" value="Phosphorylase Kinase, domain 1"/>
    <property type="match status" value="1"/>
</dbReference>
<feature type="region of interest" description="Disordered" evidence="17">
    <location>
        <begin position="1"/>
        <end position="51"/>
    </location>
</feature>
<keyword evidence="9" id="KW-0418">Kinase</keyword>
<gene>
    <name evidence="19" type="ORF">K2173_001888</name>
</gene>
<organism evidence="19 20">
    <name type="scientific">Erythroxylum novogranatense</name>
    <dbReference type="NCBI Taxonomy" id="1862640"/>
    <lineage>
        <taxon>Eukaryota</taxon>
        <taxon>Viridiplantae</taxon>
        <taxon>Streptophyta</taxon>
        <taxon>Embryophyta</taxon>
        <taxon>Tracheophyta</taxon>
        <taxon>Spermatophyta</taxon>
        <taxon>Magnoliopsida</taxon>
        <taxon>eudicotyledons</taxon>
        <taxon>Gunneridae</taxon>
        <taxon>Pentapetalae</taxon>
        <taxon>rosids</taxon>
        <taxon>fabids</taxon>
        <taxon>Malpighiales</taxon>
        <taxon>Erythroxylaceae</taxon>
        <taxon>Erythroxylum</taxon>
    </lineage>
</organism>
<keyword evidence="5 16" id="KW-0723">Serine/threonine-protein kinase</keyword>
<reference evidence="19 20" key="1">
    <citation type="submission" date="2021-09" db="EMBL/GenBank/DDBJ databases">
        <title>Genomic insights and catalytic innovation underlie evolution of tropane alkaloids biosynthesis.</title>
        <authorList>
            <person name="Wang Y.-J."/>
            <person name="Tian T."/>
            <person name="Huang J.-P."/>
            <person name="Huang S.-X."/>
        </authorList>
    </citation>
    <scope>NUCLEOTIDE SEQUENCE [LARGE SCALE GENOMIC DNA]</scope>
    <source>
        <strain evidence="19">KIB-2018</strain>
        <tissue evidence="19">Leaf</tissue>
    </source>
</reference>
<evidence type="ECO:0000256" key="2">
    <source>
        <dbReference type="ARBA" id="ARBA00008684"/>
    </source>
</evidence>
<feature type="binding site" evidence="15">
    <location>
        <position position="102"/>
    </location>
    <ligand>
        <name>ATP</name>
        <dbReference type="ChEBI" id="CHEBI:30616"/>
    </ligand>
</feature>
<name>A0AAV8SPY9_9ROSI</name>
<keyword evidence="6" id="KW-0597">Phosphoprotein</keyword>
<feature type="compositionally biased region" description="Basic and acidic residues" evidence="17">
    <location>
        <begin position="32"/>
        <end position="51"/>
    </location>
</feature>
<comment type="subcellular location">
    <subcellularLocation>
        <location evidence="1">Cell membrane</location>
        <topology evidence="1">Lipid-anchor</topology>
    </subcellularLocation>
</comment>
<evidence type="ECO:0000256" key="11">
    <source>
        <dbReference type="ARBA" id="ARBA00023136"/>
    </source>
</evidence>
<evidence type="ECO:0000256" key="6">
    <source>
        <dbReference type="ARBA" id="ARBA00022553"/>
    </source>
</evidence>
<keyword evidence="10 15" id="KW-0067">ATP-binding</keyword>
<dbReference type="Proteomes" id="UP001159364">
    <property type="component" value="Linkage Group LG09"/>
</dbReference>
<dbReference type="GO" id="GO:0005886">
    <property type="term" value="C:plasma membrane"/>
    <property type="evidence" value="ECO:0007669"/>
    <property type="project" value="UniProtKB-SubCell"/>
</dbReference>
<comment type="similarity">
    <text evidence="2">Belongs to the protein kinase superfamily. Ser/Thr protein kinase family.</text>
</comment>
<dbReference type="EMBL" id="JAIWQS010000009">
    <property type="protein sequence ID" value="KAJ8753990.1"/>
    <property type="molecule type" value="Genomic_DNA"/>
</dbReference>
<keyword evidence="20" id="KW-1185">Reference proteome</keyword>
<keyword evidence="7" id="KW-0808">Transferase</keyword>
<evidence type="ECO:0000256" key="12">
    <source>
        <dbReference type="ARBA" id="ARBA00023288"/>
    </source>
</evidence>
<dbReference type="InterPro" id="IPR001245">
    <property type="entry name" value="Ser-Thr/Tyr_kinase_cat_dom"/>
</dbReference>
<dbReference type="CDD" id="cd14066">
    <property type="entry name" value="STKc_IRAK"/>
    <property type="match status" value="1"/>
</dbReference>
<accession>A0AAV8SPY9</accession>
<dbReference type="Pfam" id="PF07714">
    <property type="entry name" value="PK_Tyr_Ser-Thr"/>
    <property type="match status" value="1"/>
</dbReference>
<comment type="caution">
    <text evidence="19">The sequence shown here is derived from an EMBL/GenBank/DDBJ whole genome shotgun (WGS) entry which is preliminary data.</text>
</comment>
<dbReference type="PANTHER" id="PTHR47985:SF2">
    <property type="entry name" value="SERINE_THREONINE-PROTEIN KINASE PBL7-RELATED"/>
    <property type="match status" value="1"/>
</dbReference>
<evidence type="ECO:0000256" key="13">
    <source>
        <dbReference type="ARBA" id="ARBA00047899"/>
    </source>
</evidence>
<evidence type="ECO:0000256" key="9">
    <source>
        <dbReference type="ARBA" id="ARBA00022777"/>
    </source>
</evidence>
<dbReference type="PANTHER" id="PTHR47985">
    <property type="entry name" value="OS07G0668900 PROTEIN"/>
    <property type="match status" value="1"/>
</dbReference>
<keyword evidence="8 15" id="KW-0547">Nucleotide-binding</keyword>
<dbReference type="Gene3D" id="1.10.510.10">
    <property type="entry name" value="Transferase(Phosphotransferase) domain 1"/>
    <property type="match status" value="1"/>
</dbReference>
<dbReference type="FunFam" id="1.10.510.10:FF:000032">
    <property type="entry name" value="Serine/threonine-protein kinase PBS1"/>
    <property type="match status" value="1"/>
</dbReference>
<evidence type="ECO:0000256" key="1">
    <source>
        <dbReference type="ARBA" id="ARBA00004193"/>
    </source>
</evidence>
<dbReference type="EC" id="2.7.11.1" evidence="3"/>
<evidence type="ECO:0000259" key="18">
    <source>
        <dbReference type="PROSITE" id="PS50011"/>
    </source>
</evidence>
<evidence type="ECO:0000256" key="17">
    <source>
        <dbReference type="SAM" id="MobiDB-lite"/>
    </source>
</evidence>
<evidence type="ECO:0000256" key="5">
    <source>
        <dbReference type="ARBA" id="ARBA00022527"/>
    </source>
</evidence>
<evidence type="ECO:0000256" key="16">
    <source>
        <dbReference type="RuleBase" id="RU000304"/>
    </source>
</evidence>
<evidence type="ECO:0000313" key="19">
    <source>
        <dbReference type="EMBL" id="KAJ8753990.1"/>
    </source>
</evidence>
<dbReference type="SMART" id="SM00220">
    <property type="entry name" value="S_TKc"/>
    <property type="match status" value="1"/>
</dbReference>
<sequence length="383" mass="42218">MGWIPCSGMSNSKKKKKPTIMSQKPLDQIKLTSERSRMGSPLKDKESSKRGAPDSIAAQIFSFRDLATATKNFKAECLLGEGGFGRVYKGRLETINQVVAIKQLDRNGLQGNREFLVEVLMLSLLHHPNLVNLIGYCADGDQRLLVYEYMPLGSLEDHLYEISPGKKPLDWSTRMKIAAGAAKGLEYLHDKASPPVIYRDLKCSNILLGEGYHPKLSDFGLAKLGPVGDNTHVSTRVMGTYGYCAPEYAMTGQLTLKSDVYSFGVVLLEIITGRKAIDHSKATGEQNLVAWAKPLFKERSKFSTMADPMLQGQYPPRGLYQALAVAAMCVQDQPNLRPAIADVVTALGYLASQTFDPKIKHIQSSRLAPGTPPRTPMRSKSQR</sequence>
<evidence type="ECO:0000256" key="14">
    <source>
        <dbReference type="ARBA" id="ARBA00048679"/>
    </source>
</evidence>
<dbReference type="InterPro" id="IPR008271">
    <property type="entry name" value="Ser/Thr_kinase_AS"/>
</dbReference>
<dbReference type="InterPro" id="IPR017441">
    <property type="entry name" value="Protein_kinase_ATP_BS"/>
</dbReference>
<keyword evidence="4" id="KW-1003">Cell membrane</keyword>
<protein>
    <recommendedName>
        <fullName evidence="3">non-specific serine/threonine protein kinase</fullName>
        <ecNumber evidence="3">2.7.11.1</ecNumber>
    </recommendedName>
</protein>
<dbReference type="AlphaFoldDB" id="A0AAV8SPY9"/>
<evidence type="ECO:0000256" key="4">
    <source>
        <dbReference type="ARBA" id="ARBA00022475"/>
    </source>
</evidence>
<evidence type="ECO:0000256" key="3">
    <source>
        <dbReference type="ARBA" id="ARBA00012513"/>
    </source>
</evidence>
<dbReference type="GO" id="GO:0005524">
    <property type="term" value="F:ATP binding"/>
    <property type="evidence" value="ECO:0007669"/>
    <property type="project" value="UniProtKB-UniRule"/>
</dbReference>
<evidence type="ECO:0000256" key="7">
    <source>
        <dbReference type="ARBA" id="ARBA00022679"/>
    </source>
</evidence>
<proteinExistence type="inferred from homology"/>
<dbReference type="SUPFAM" id="SSF56112">
    <property type="entry name" value="Protein kinase-like (PK-like)"/>
    <property type="match status" value="1"/>
</dbReference>
<evidence type="ECO:0000313" key="20">
    <source>
        <dbReference type="Proteomes" id="UP001159364"/>
    </source>
</evidence>
<dbReference type="PROSITE" id="PS00107">
    <property type="entry name" value="PROTEIN_KINASE_ATP"/>
    <property type="match status" value="1"/>
</dbReference>
<keyword evidence="12" id="KW-0449">Lipoprotein</keyword>
<comment type="catalytic activity">
    <reaction evidence="14">
        <text>L-seryl-[protein] + ATP = O-phospho-L-seryl-[protein] + ADP + H(+)</text>
        <dbReference type="Rhea" id="RHEA:17989"/>
        <dbReference type="Rhea" id="RHEA-COMP:9863"/>
        <dbReference type="Rhea" id="RHEA-COMP:11604"/>
        <dbReference type="ChEBI" id="CHEBI:15378"/>
        <dbReference type="ChEBI" id="CHEBI:29999"/>
        <dbReference type="ChEBI" id="CHEBI:30616"/>
        <dbReference type="ChEBI" id="CHEBI:83421"/>
        <dbReference type="ChEBI" id="CHEBI:456216"/>
        <dbReference type="EC" id="2.7.11.1"/>
    </reaction>
</comment>
<dbReference type="GO" id="GO:0004674">
    <property type="term" value="F:protein serine/threonine kinase activity"/>
    <property type="evidence" value="ECO:0007669"/>
    <property type="project" value="UniProtKB-KW"/>
</dbReference>
<feature type="region of interest" description="Disordered" evidence="17">
    <location>
        <begin position="361"/>
        <end position="383"/>
    </location>
</feature>
<dbReference type="InterPro" id="IPR000719">
    <property type="entry name" value="Prot_kinase_dom"/>
</dbReference>
<feature type="domain" description="Protein kinase" evidence="18">
    <location>
        <begin position="73"/>
        <end position="350"/>
    </location>
</feature>
<dbReference type="FunFam" id="3.30.200.20:FF:000186">
    <property type="entry name" value="Serine/threonine-protein kinase PBS1"/>
    <property type="match status" value="1"/>
</dbReference>
<evidence type="ECO:0000256" key="10">
    <source>
        <dbReference type="ARBA" id="ARBA00022840"/>
    </source>
</evidence>